<dbReference type="Pfam" id="PF05960">
    <property type="entry name" value="DUF885"/>
    <property type="match status" value="1"/>
</dbReference>
<evidence type="ECO:0000256" key="1">
    <source>
        <dbReference type="SAM" id="Phobius"/>
    </source>
</evidence>
<keyword evidence="1" id="KW-0472">Membrane</keyword>
<keyword evidence="1" id="KW-1133">Transmembrane helix</keyword>
<sequence>MKISSAKTLSIIGLFVVFIILIIMHNGENKNFNKIRESYLNWYFRSNPVTATWIGIHTYDAKLPLNRMEDYVHVMNIIESFLNQLKNVNPEFLNKDDQIDYDIMVHSLNENIFYFKKIKSYAWNPMEPVWILGSGYETLMGYEFAPKEDRAITLNGRIGATPDFLENAQAILDIMPVPHIETAISQCDGLISVIEDELPLFIEDLNLELAENLKHSGKIAFEAIKKYQNYLSEKLESGPHRDFRLGKELYSQLLPFTLNEGISADEVLNRSGSELKSVQLEMLDIAVPLYEKIFGYPPDIRSHDEHLNVIEKVLDSIADDHVERHEVVESARATIDELNQFIMDKDLLTLDPSKPLEIRETPEYQRGFSIASLQAPGPLEDNLKTYYNVSPIPKDWSDKKAESFLREYNRISVKILSIHEALPGHYVQLYYANRHPSIIRSVLGSGVMVEGWAHYTERMMIEEGFGEGDPRYKLVQMKWKLRGIANAIIDQKIHAGKMTEDEAMELMVKETFQEEAEASAKWRRAQLSFGQLSTYFVGSTLMWDLKRDVEEKWGSNFNLKEFHEELLSHGSIPIRHLRWIMLD</sequence>
<dbReference type="PANTHER" id="PTHR33361:SF15">
    <property type="entry name" value="DUF885 FAMILY LIPOPROTEIN"/>
    <property type="match status" value="1"/>
</dbReference>
<name>A0A381V7D6_9ZZZZ</name>
<dbReference type="InterPro" id="IPR010281">
    <property type="entry name" value="DUF885"/>
</dbReference>
<keyword evidence="1" id="KW-0812">Transmembrane</keyword>
<accession>A0A381V7D6</accession>
<dbReference type="EMBL" id="UINC01008054">
    <property type="protein sequence ID" value="SVA36285.1"/>
    <property type="molecule type" value="Genomic_DNA"/>
</dbReference>
<feature type="transmembrane region" description="Helical" evidence="1">
    <location>
        <begin position="9"/>
        <end position="27"/>
    </location>
</feature>
<protein>
    <recommendedName>
        <fullName evidence="3">DUF885 domain-containing protein</fullName>
    </recommendedName>
</protein>
<gene>
    <name evidence="2" type="ORF">METZ01_LOCUS89139</name>
</gene>
<dbReference type="AlphaFoldDB" id="A0A381V7D6"/>
<evidence type="ECO:0000313" key="2">
    <source>
        <dbReference type="EMBL" id="SVA36285.1"/>
    </source>
</evidence>
<proteinExistence type="predicted"/>
<reference evidence="2" key="1">
    <citation type="submission" date="2018-05" db="EMBL/GenBank/DDBJ databases">
        <authorList>
            <person name="Lanie J.A."/>
            <person name="Ng W.-L."/>
            <person name="Kazmierczak K.M."/>
            <person name="Andrzejewski T.M."/>
            <person name="Davidsen T.M."/>
            <person name="Wayne K.J."/>
            <person name="Tettelin H."/>
            <person name="Glass J.I."/>
            <person name="Rusch D."/>
            <person name="Podicherti R."/>
            <person name="Tsui H.-C.T."/>
            <person name="Winkler M.E."/>
        </authorList>
    </citation>
    <scope>NUCLEOTIDE SEQUENCE</scope>
</reference>
<dbReference type="PANTHER" id="PTHR33361">
    <property type="entry name" value="GLR0591 PROTEIN"/>
    <property type="match status" value="1"/>
</dbReference>
<organism evidence="2">
    <name type="scientific">marine metagenome</name>
    <dbReference type="NCBI Taxonomy" id="408172"/>
    <lineage>
        <taxon>unclassified sequences</taxon>
        <taxon>metagenomes</taxon>
        <taxon>ecological metagenomes</taxon>
    </lineage>
</organism>
<evidence type="ECO:0008006" key="3">
    <source>
        <dbReference type="Google" id="ProtNLM"/>
    </source>
</evidence>